<dbReference type="CDD" id="cd03457">
    <property type="entry name" value="intradiol_dioxygenase_like"/>
    <property type="match status" value="1"/>
</dbReference>
<feature type="domain" description="Intradiol ring-cleavage dioxygenases" evidence="3">
    <location>
        <begin position="127"/>
        <end position="227"/>
    </location>
</feature>
<dbReference type="STRING" id="4795.A0A225VNV8"/>
<dbReference type="PANTHER" id="PTHR34315:SF1">
    <property type="entry name" value="INTRADIOL RING-CLEAVAGE DIOXYGENASES DOMAIN-CONTAINING PROTEIN-RELATED"/>
    <property type="match status" value="1"/>
</dbReference>
<dbReference type="SUPFAM" id="SSF49482">
    <property type="entry name" value="Aromatic compound dioxygenase"/>
    <property type="match status" value="1"/>
</dbReference>
<dbReference type="Pfam" id="PF00775">
    <property type="entry name" value="Dioxygenase_C"/>
    <property type="match status" value="1"/>
</dbReference>
<dbReference type="GO" id="GO:0016702">
    <property type="term" value="F:oxidoreductase activity, acting on single donors with incorporation of molecular oxygen, incorporation of two atoms of oxygen"/>
    <property type="evidence" value="ECO:0007669"/>
    <property type="project" value="InterPro"/>
</dbReference>
<reference evidence="5" key="1">
    <citation type="submission" date="2017-03" db="EMBL/GenBank/DDBJ databases">
        <title>Phytopthora megakarya and P. palmivora, two closely related causual agents of cacao black pod achieved similar genome size and gene model numbers by different mechanisms.</title>
        <authorList>
            <person name="Ali S."/>
            <person name="Shao J."/>
            <person name="Larry D.J."/>
            <person name="Kronmiller B."/>
            <person name="Shen D."/>
            <person name="Strem M.D."/>
            <person name="Melnick R.L."/>
            <person name="Guiltinan M.J."/>
            <person name="Tyler B.M."/>
            <person name="Meinhardt L.W."/>
            <person name="Bailey B.A."/>
        </authorList>
    </citation>
    <scope>NUCLEOTIDE SEQUENCE [LARGE SCALE GENOMIC DNA]</scope>
    <source>
        <strain evidence="5">zdho120</strain>
    </source>
</reference>
<evidence type="ECO:0000256" key="1">
    <source>
        <dbReference type="SAM" id="MobiDB-lite"/>
    </source>
</evidence>
<dbReference type="InterPro" id="IPR015889">
    <property type="entry name" value="Intradiol_dOase_core"/>
</dbReference>
<dbReference type="InterPro" id="IPR000627">
    <property type="entry name" value="Intradiol_dOase_C"/>
</dbReference>
<dbReference type="GO" id="GO:0008199">
    <property type="term" value="F:ferric iron binding"/>
    <property type="evidence" value="ECO:0007669"/>
    <property type="project" value="InterPro"/>
</dbReference>
<keyword evidence="2" id="KW-0732">Signal</keyword>
<keyword evidence="4" id="KW-0560">Oxidoreductase</keyword>
<feature type="signal peptide" evidence="2">
    <location>
        <begin position="1"/>
        <end position="24"/>
    </location>
</feature>
<organism evidence="4 5">
    <name type="scientific">Phytophthora megakarya</name>
    <dbReference type="NCBI Taxonomy" id="4795"/>
    <lineage>
        <taxon>Eukaryota</taxon>
        <taxon>Sar</taxon>
        <taxon>Stramenopiles</taxon>
        <taxon>Oomycota</taxon>
        <taxon>Peronosporomycetes</taxon>
        <taxon>Peronosporales</taxon>
        <taxon>Peronosporaceae</taxon>
        <taxon>Phytophthora</taxon>
    </lineage>
</organism>
<feature type="region of interest" description="Disordered" evidence="1">
    <location>
        <begin position="337"/>
        <end position="375"/>
    </location>
</feature>
<keyword evidence="5" id="KW-1185">Reference proteome</keyword>
<evidence type="ECO:0000313" key="5">
    <source>
        <dbReference type="Proteomes" id="UP000198211"/>
    </source>
</evidence>
<name>A0A225VNV8_9STRA</name>
<protein>
    <submittedName>
        <fullName evidence="4">Extracellular dioxygenase</fullName>
    </submittedName>
</protein>
<evidence type="ECO:0000259" key="3">
    <source>
        <dbReference type="Pfam" id="PF00775"/>
    </source>
</evidence>
<dbReference type="Proteomes" id="UP000198211">
    <property type="component" value="Unassembled WGS sequence"/>
</dbReference>
<dbReference type="OrthoDB" id="121380at2759"/>
<evidence type="ECO:0000313" key="4">
    <source>
        <dbReference type="EMBL" id="OWZ06437.1"/>
    </source>
</evidence>
<dbReference type="EMBL" id="NBNE01003960">
    <property type="protein sequence ID" value="OWZ06437.1"/>
    <property type="molecule type" value="Genomic_DNA"/>
</dbReference>
<evidence type="ECO:0000256" key="2">
    <source>
        <dbReference type="SAM" id="SignalP"/>
    </source>
</evidence>
<gene>
    <name evidence="4" type="ORF">PHMEG_00021309</name>
</gene>
<sequence length="401" mass="42632">MVNITIFLIATAMAACTLSNSATAHEEQARQVLSTNERKLFAENAQAALTQCTKSTSSRKLQERAITRRTQTVEKLRQQLGRRRLDAATVTAKSHLSTTTVTTTSTATVLFGSQTTVLVEPEVTQGPYYVSGEHIRSDMRESQKGVEMYVDVQVIDVSTCKPVENMYVDLWHANSTGVYSGIIASGNGDSSDTSNANATFLRGVTPTNSDGVAQMISIFPGHYTSRATHMHFIGNYGGKVLSNKTYSGGSIVHVGQFFFDDSLITQVEAVTPYSTNKQARTTNSNDKVLTEAAATGYDPIMNYTLIGSTINDGVFVWISLAVDLTAKQSVKAAATLTGSSGSGSGSSNSSSPSHSSSGSSMNISTTTNSTTTSSAGRKGFEITSVTVLVVFAMIMGSMTTL</sequence>
<keyword evidence="4" id="KW-0223">Dioxygenase</keyword>
<proteinExistence type="predicted"/>
<feature type="compositionally biased region" description="Low complexity" evidence="1">
    <location>
        <begin position="345"/>
        <end position="374"/>
    </location>
</feature>
<dbReference type="AlphaFoldDB" id="A0A225VNV8"/>
<accession>A0A225VNV8</accession>
<dbReference type="Gene3D" id="2.60.130.10">
    <property type="entry name" value="Aromatic compound dioxygenase"/>
    <property type="match status" value="1"/>
</dbReference>
<dbReference type="PANTHER" id="PTHR34315">
    <property type="match status" value="1"/>
</dbReference>
<feature type="chain" id="PRO_5012398064" evidence="2">
    <location>
        <begin position="25"/>
        <end position="401"/>
    </location>
</feature>
<comment type="caution">
    <text evidence="4">The sequence shown here is derived from an EMBL/GenBank/DDBJ whole genome shotgun (WGS) entry which is preliminary data.</text>
</comment>